<dbReference type="InterPro" id="IPR011088">
    <property type="entry name" value="Phage_phiNM3_A0EWY4"/>
</dbReference>
<reference evidence="3 4" key="1">
    <citation type="submission" date="2015-08" db="EMBL/GenBank/DDBJ databases">
        <title>Comparative genomics of the Campylobacter concisus group.</title>
        <authorList>
            <person name="Yee E."/>
            <person name="Chapman M.H."/>
            <person name="Huynh S."/>
            <person name="Bono J.L."/>
            <person name="On S.L."/>
            <person name="St Leger J."/>
            <person name="Foster G."/>
            <person name="Parker C.T."/>
            <person name="Miller W.G."/>
        </authorList>
    </citation>
    <scope>NUCLEOTIDE SEQUENCE [LARGE SCALE GENOMIC DNA]</scope>
    <source>
        <strain evidence="3 4">RM9337</strain>
    </source>
</reference>
<dbReference type="Proteomes" id="UP000650616">
    <property type="component" value="Unassembled WGS sequence"/>
</dbReference>
<keyword evidence="1" id="KW-1133">Transmembrane helix</keyword>
<comment type="caution">
    <text evidence="3">The sequence shown here is derived from an EMBL/GenBank/DDBJ whole genome shotgun (WGS) entry which is preliminary data.</text>
</comment>
<dbReference type="EMBL" id="LIWG01000007">
    <property type="protein sequence ID" value="MBE3608338.1"/>
    <property type="molecule type" value="Genomic_DNA"/>
</dbReference>
<name>A0AAW3ZWR3_9BACT</name>
<keyword evidence="4" id="KW-1185">Reference proteome</keyword>
<feature type="transmembrane region" description="Helical" evidence="1">
    <location>
        <begin position="12"/>
        <end position="34"/>
    </location>
</feature>
<proteinExistence type="predicted"/>
<evidence type="ECO:0000313" key="5">
    <source>
        <dbReference type="Proteomes" id="UP001318760"/>
    </source>
</evidence>
<evidence type="ECO:0000313" key="2">
    <source>
        <dbReference type="EMBL" id="MBE2986518.1"/>
    </source>
</evidence>
<dbReference type="Proteomes" id="UP001318760">
    <property type="component" value="Unassembled WGS sequence"/>
</dbReference>
<sequence>MNFGQNLKRSAKISFIVVSLLAHFMLAVAVNYAFPHYDDALITGGEVKRMDKDGLVSTANPADGPTRDVYFVYTQEANSTKVMPYRNEDTRWGFPFYFKFNSADVQAVAQSFAGEQKLVQVKFYGWRIALLDEFRNIISIREIKDASELSNPIMTYVFYVLLLVSFGFSVRVIKRLFDK</sequence>
<keyword evidence="1" id="KW-0812">Transmembrane</keyword>
<evidence type="ECO:0000313" key="3">
    <source>
        <dbReference type="EMBL" id="MBE3608338.1"/>
    </source>
</evidence>
<accession>A0AAW3ZWR3</accession>
<evidence type="ECO:0000256" key="1">
    <source>
        <dbReference type="SAM" id="Phobius"/>
    </source>
</evidence>
<dbReference type="EMBL" id="JADBHS010000008">
    <property type="protein sequence ID" value="MBE2986518.1"/>
    <property type="molecule type" value="Genomic_DNA"/>
</dbReference>
<keyword evidence="1" id="KW-0472">Membrane</keyword>
<dbReference type="RefSeq" id="WP_170016495.1">
    <property type="nucleotide sequence ID" value="NZ_CP012545.1"/>
</dbReference>
<evidence type="ECO:0000313" key="4">
    <source>
        <dbReference type="Proteomes" id="UP000650616"/>
    </source>
</evidence>
<protein>
    <submittedName>
        <fullName evidence="3">DUF1523 family protein</fullName>
    </submittedName>
</protein>
<reference evidence="2 5" key="2">
    <citation type="submission" date="2020-10" db="EMBL/GenBank/DDBJ databases">
        <title>Campylobacter californiensis sp. nov. isolated from cattle and feral swine in California.</title>
        <authorList>
            <person name="Miller W.G."/>
        </authorList>
    </citation>
    <scope>NUCLEOTIDE SEQUENCE [LARGE SCALE GENOMIC DNA]</scope>
    <source>
        <strain evidence="2 5">RM12919</strain>
    </source>
</reference>
<dbReference type="AlphaFoldDB" id="A0AAW3ZWR3"/>
<organism evidence="3 4">
    <name type="scientific">Campylobacter californiensis</name>
    <dbReference type="NCBI Taxonomy" id="1032243"/>
    <lineage>
        <taxon>Bacteria</taxon>
        <taxon>Pseudomonadati</taxon>
        <taxon>Campylobacterota</taxon>
        <taxon>Epsilonproteobacteria</taxon>
        <taxon>Campylobacterales</taxon>
        <taxon>Campylobacteraceae</taxon>
        <taxon>Campylobacter</taxon>
    </lineage>
</organism>
<dbReference type="Pfam" id="PF07509">
    <property type="entry name" value="DUF1523"/>
    <property type="match status" value="1"/>
</dbReference>
<feature type="transmembrane region" description="Helical" evidence="1">
    <location>
        <begin position="153"/>
        <end position="173"/>
    </location>
</feature>
<gene>
    <name evidence="2" type="ORF">CCAL12919_05150</name>
    <name evidence="3" type="ORF">CCAL9337_06330</name>
</gene>